<proteinExistence type="inferred from homology"/>
<evidence type="ECO:0000313" key="5">
    <source>
        <dbReference type="Proteomes" id="UP000486760"/>
    </source>
</evidence>
<evidence type="ECO:0000256" key="2">
    <source>
        <dbReference type="SAM" id="MobiDB-lite"/>
    </source>
</evidence>
<organism evidence="4 5">
    <name type="scientific">Billgrantia pellis</name>
    <dbReference type="NCBI Taxonomy" id="2606936"/>
    <lineage>
        <taxon>Bacteria</taxon>
        <taxon>Pseudomonadati</taxon>
        <taxon>Pseudomonadota</taxon>
        <taxon>Gammaproteobacteria</taxon>
        <taxon>Oceanospirillales</taxon>
        <taxon>Halomonadaceae</taxon>
        <taxon>Billgrantia</taxon>
    </lineage>
</organism>
<dbReference type="PANTHER" id="PTHR21017:SF17">
    <property type="entry name" value="PROTEIN NIPSNAP"/>
    <property type="match status" value="1"/>
</dbReference>
<comment type="similarity">
    <text evidence="1">Belongs to the NipSnap family.</text>
</comment>
<gene>
    <name evidence="4" type="ORF">F0A17_16290</name>
</gene>
<evidence type="ECO:0000313" key="4">
    <source>
        <dbReference type="EMBL" id="KAA0010773.1"/>
    </source>
</evidence>
<evidence type="ECO:0000259" key="3">
    <source>
        <dbReference type="Pfam" id="PF07978"/>
    </source>
</evidence>
<dbReference type="PANTHER" id="PTHR21017">
    <property type="entry name" value="NIPSNAP-RELATED"/>
    <property type="match status" value="1"/>
</dbReference>
<dbReference type="SUPFAM" id="SSF54909">
    <property type="entry name" value="Dimeric alpha+beta barrel"/>
    <property type="match status" value="1"/>
</dbReference>
<name>A0A7V7FXT0_9GAMM</name>
<dbReference type="AlphaFoldDB" id="A0A7V7FXT0"/>
<protein>
    <submittedName>
        <fullName evidence="4">NIPSNAP family protein</fullName>
    </submittedName>
</protein>
<dbReference type="Pfam" id="PF07978">
    <property type="entry name" value="NIPSNAP"/>
    <property type="match status" value="1"/>
</dbReference>
<evidence type="ECO:0000256" key="1">
    <source>
        <dbReference type="ARBA" id="ARBA00005291"/>
    </source>
</evidence>
<keyword evidence="5" id="KW-1185">Reference proteome</keyword>
<dbReference type="InterPro" id="IPR011008">
    <property type="entry name" value="Dimeric_a/b-barrel"/>
</dbReference>
<dbReference type="Proteomes" id="UP000486760">
    <property type="component" value="Unassembled WGS sequence"/>
</dbReference>
<accession>A0A7V7FXT0</accession>
<comment type="caution">
    <text evidence="4">The sequence shown here is derived from an EMBL/GenBank/DDBJ whole genome shotgun (WGS) entry which is preliminary data.</text>
</comment>
<sequence length="105" mass="12167">MFVDLRTYTMVPGRLNAYLELYEREGLPIQQRHLGNLLGYFVTETGELNQVVHLWGYASAADRDARRSAMEKDPDWIAYRRKSAEAGNVQHQSNKLLRPTRFSPI</sequence>
<dbReference type="InterPro" id="IPR012577">
    <property type="entry name" value="NIPSNAP"/>
</dbReference>
<reference evidence="4 5" key="1">
    <citation type="submission" date="2019-08" db="EMBL/GenBank/DDBJ databases">
        <title>Bioinformatics analysis of the strain L3 and L5.</title>
        <authorList>
            <person name="Li X."/>
        </authorList>
    </citation>
    <scope>NUCLEOTIDE SEQUENCE [LARGE SCALE GENOMIC DNA]</scope>
    <source>
        <strain evidence="4 5">L5</strain>
    </source>
</reference>
<feature type="domain" description="NIPSNAP" evidence="3">
    <location>
        <begin position="4"/>
        <end position="104"/>
    </location>
</feature>
<dbReference type="RefSeq" id="WP_149329410.1">
    <property type="nucleotide sequence ID" value="NZ_VTPY01000006.1"/>
</dbReference>
<dbReference type="InterPro" id="IPR051557">
    <property type="entry name" value="NipSnap_domain"/>
</dbReference>
<dbReference type="Gene3D" id="3.30.70.100">
    <property type="match status" value="1"/>
</dbReference>
<feature type="region of interest" description="Disordered" evidence="2">
    <location>
        <begin position="85"/>
        <end position="105"/>
    </location>
</feature>
<dbReference type="EMBL" id="VTPY01000006">
    <property type="protein sequence ID" value="KAA0010773.1"/>
    <property type="molecule type" value="Genomic_DNA"/>
</dbReference>